<gene>
    <name evidence="6" type="ORF">HG535_0C03390</name>
</gene>
<dbReference type="Gene3D" id="1.20.58.1180">
    <property type="match status" value="1"/>
</dbReference>
<comment type="function">
    <text evidence="3">Component of the mitochondrial ribosome (mitoribosome), a dedicated translation machinery responsible for the synthesis of mitochondrial genome-encoded proteins, including at least some of the essential transmembrane subunits of the mitochondrial respiratory chain. The mitoribosomes are attached to the mitochondrial inner membrane and translation products are cotranslationally integrated into the membrane.</text>
</comment>
<dbReference type="SUPFAM" id="SSF49777">
    <property type="entry name" value="PEBP-like"/>
    <property type="match status" value="1"/>
</dbReference>
<dbReference type="EMBL" id="CP058606">
    <property type="protein sequence ID" value="QLG71986.1"/>
    <property type="molecule type" value="Genomic_DNA"/>
</dbReference>
<evidence type="ECO:0000313" key="6">
    <source>
        <dbReference type="EMBL" id="QLG71986.1"/>
    </source>
</evidence>
<evidence type="ECO:0000313" key="7">
    <source>
        <dbReference type="Proteomes" id="UP000509704"/>
    </source>
</evidence>
<dbReference type="InterPro" id="IPR036610">
    <property type="entry name" value="PEBP-like_sf"/>
</dbReference>
<dbReference type="OrthoDB" id="2153661at2759"/>
<dbReference type="RefSeq" id="XP_037143714.1">
    <property type="nucleotide sequence ID" value="XM_037287819.1"/>
</dbReference>
<evidence type="ECO:0000256" key="5">
    <source>
        <dbReference type="ARBA" id="ARBA00039444"/>
    </source>
</evidence>
<dbReference type="PANTHER" id="PTHR11362">
    <property type="entry name" value="PHOSPHATIDYLETHANOLAMINE-BINDING PROTEIN"/>
    <property type="match status" value="1"/>
</dbReference>
<evidence type="ECO:0000256" key="1">
    <source>
        <dbReference type="ARBA" id="ARBA00004173"/>
    </source>
</evidence>
<keyword evidence="7" id="KW-1185">Reference proteome</keyword>
<name>A0A7H9B0G7_ZYGMR</name>
<dbReference type="PANTHER" id="PTHR11362:SF82">
    <property type="entry name" value="PHOSPHATIDYLETHANOLAMINE-BINDING PROTEIN 4"/>
    <property type="match status" value="1"/>
</dbReference>
<comment type="subcellular location">
    <subcellularLocation>
        <location evidence="1">Mitochondrion</location>
    </subcellularLocation>
</comment>
<dbReference type="AlphaFoldDB" id="A0A7H9B0G7"/>
<dbReference type="Proteomes" id="UP000509704">
    <property type="component" value="Chromosome 3"/>
</dbReference>
<evidence type="ECO:0000256" key="2">
    <source>
        <dbReference type="ARBA" id="ARBA00023128"/>
    </source>
</evidence>
<dbReference type="Pfam" id="PF01161">
    <property type="entry name" value="PBP"/>
    <property type="match status" value="1"/>
</dbReference>
<accession>A0A7H9B0G7</accession>
<dbReference type="CDD" id="cd00866">
    <property type="entry name" value="PEBP_euk"/>
    <property type="match status" value="1"/>
</dbReference>
<protein>
    <recommendedName>
        <fullName evidence="5">Large ribosomal subunit protein mL38</fullName>
    </recommendedName>
</protein>
<sequence>MFRRSIHSSAKTAQRCKVWSEFSDRPKSLGIRSEAVRKSILEGGPTIKPPSIKRRFNRIKYNSPEKIDETFKTCYEFLESRASETYSRARECTNPLLQEELLTQAEINNPEVQYNFQFHKKLDNDPTIIDYEQPVYRHLGKKHWESYSQMLLMQRLETLSVIPDTLPTLVPKVEVNVKFPYSTGVNKWIEPGELLSSNATSLPPVFKIQEFEKVDTKEQLYTILVLNPDEPNVKMDSYNTSLCYGLANVKVSYNDNVVDPRRFNESNVIASYLPPVPEKNAGKQRFAVWVFRQKVAIAIKPLDRSDFNIREFAKQHALKPVGAHVWRSEWDFNVNSIRAKYGLPAARVFERVRI</sequence>
<proteinExistence type="inferred from homology"/>
<comment type="similarity">
    <text evidence="4">Belongs to the phosphatidylethanolamine-binding protein family. Mitochondrion-specific ribosomal protein mL38 subfamily.</text>
</comment>
<organism evidence="6 7">
    <name type="scientific">Zygotorulaspora mrakii</name>
    <name type="common">Zygosaccharomyces mrakii</name>
    <dbReference type="NCBI Taxonomy" id="42260"/>
    <lineage>
        <taxon>Eukaryota</taxon>
        <taxon>Fungi</taxon>
        <taxon>Dikarya</taxon>
        <taxon>Ascomycota</taxon>
        <taxon>Saccharomycotina</taxon>
        <taxon>Saccharomycetes</taxon>
        <taxon>Saccharomycetales</taxon>
        <taxon>Saccharomycetaceae</taxon>
        <taxon>Zygotorulaspora</taxon>
    </lineage>
</organism>
<dbReference type="Gene3D" id="3.90.280.10">
    <property type="entry name" value="PEBP-like"/>
    <property type="match status" value="1"/>
</dbReference>
<keyword evidence="2" id="KW-0496">Mitochondrion</keyword>
<dbReference type="InterPro" id="IPR008914">
    <property type="entry name" value="PEBP"/>
</dbReference>
<evidence type="ECO:0000256" key="3">
    <source>
        <dbReference type="ARBA" id="ARBA00037226"/>
    </source>
</evidence>
<reference evidence="6 7" key="1">
    <citation type="submission" date="2020-07" db="EMBL/GenBank/DDBJ databases">
        <title>The yeast mating-type switching endonuclease HO is a domesticated member of an unorthodox homing genetic element family.</title>
        <authorList>
            <person name="Coughlan A.Y."/>
            <person name="Lombardi L."/>
            <person name="Braun-Galleani S."/>
            <person name="Martos A.R."/>
            <person name="Galeote V."/>
            <person name="Bigey F."/>
            <person name="Dequin S."/>
            <person name="Byrne K.P."/>
            <person name="Wolfe K.H."/>
        </authorList>
    </citation>
    <scope>NUCLEOTIDE SEQUENCE [LARGE SCALE GENOMIC DNA]</scope>
    <source>
        <strain evidence="6 7">NRRL Y-6702</strain>
    </source>
</reference>
<evidence type="ECO:0000256" key="4">
    <source>
        <dbReference type="ARBA" id="ARBA00038016"/>
    </source>
</evidence>
<dbReference type="KEGG" id="zmk:HG535_0C03390"/>
<dbReference type="GO" id="GO:0005739">
    <property type="term" value="C:mitochondrion"/>
    <property type="evidence" value="ECO:0007669"/>
    <property type="project" value="UniProtKB-SubCell"/>
</dbReference>
<dbReference type="GeneID" id="59235684"/>
<dbReference type="InterPro" id="IPR035810">
    <property type="entry name" value="PEBP_euk"/>
</dbReference>
<dbReference type="FunFam" id="3.90.280.10:FF:000004">
    <property type="entry name" value="Mitochondrial large ribosomal subunit YmL35"/>
    <property type="match status" value="1"/>
</dbReference>